<proteinExistence type="predicted"/>
<feature type="transmembrane region" description="Helical" evidence="1">
    <location>
        <begin position="68"/>
        <end position="85"/>
    </location>
</feature>
<gene>
    <name evidence="2" type="ORF">J1C47_06540</name>
</gene>
<protein>
    <submittedName>
        <fullName evidence="2">DUF423 domain-containing protein</fullName>
    </submittedName>
</protein>
<dbReference type="InterPro" id="IPR006696">
    <property type="entry name" value="DUF423"/>
</dbReference>
<keyword evidence="3" id="KW-1185">Reference proteome</keyword>
<dbReference type="Pfam" id="PF04241">
    <property type="entry name" value="DUF423"/>
    <property type="match status" value="1"/>
</dbReference>
<keyword evidence="1" id="KW-0812">Transmembrane</keyword>
<feature type="transmembrane region" description="Helical" evidence="1">
    <location>
        <begin position="41"/>
        <end position="61"/>
    </location>
</feature>
<comment type="caution">
    <text evidence="2">The sequence shown here is derived from an EMBL/GenBank/DDBJ whole genome shotgun (WGS) entry which is preliminary data.</text>
</comment>
<keyword evidence="1" id="KW-0472">Membrane</keyword>
<accession>A0ABS3J2C8</accession>
<evidence type="ECO:0000313" key="3">
    <source>
        <dbReference type="Proteomes" id="UP000664288"/>
    </source>
</evidence>
<organism evidence="2 3">
    <name type="scientific">Jiella sonneratiae</name>
    <dbReference type="NCBI Taxonomy" id="2816856"/>
    <lineage>
        <taxon>Bacteria</taxon>
        <taxon>Pseudomonadati</taxon>
        <taxon>Pseudomonadota</taxon>
        <taxon>Alphaproteobacteria</taxon>
        <taxon>Hyphomicrobiales</taxon>
        <taxon>Aurantimonadaceae</taxon>
        <taxon>Jiella</taxon>
    </lineage>
</organism>
<keyword evidence="1" id="KW-1133">Transmembrane helix</keyword>
<evidence type="ECO:0000313" key="2">
    <source>
        <dbReference type="EMBL" id="MBO0903295.1"/>
    </source>
</evidence>
<dbReference type="RefSeq" id="WP_207349937.1">
    <property type="nucleotide sequence ID" value="NZ_JAFMPY010000005.1"/>
</dbReference>
<dbReference type="Proteomes" id="UP000664288">
    <property type="component" value="Unassembled WGS sequence"/>
</dbReference>
<reference evidence="2 3" key="1">
    <citation type="submission" date="2021-03" db="EMBL/GenBank/DDBJ databases">
        <title>Whole genome sequence of Jiella sp. MQZ13P-4.</title>
        <authorList>
            <person name="Tuo L."/>
        </authorList>
    </citation>
    <scope>NUCLEOTIDE SEQUENCE [LARGE SCALE GENOMIC DNA]</scope>
    <source>
        <strain evidence="2 3">MQZ13P-4</strain>
    </source>
</reference>
<feature type="transmembrane region" description="Helical" evidence="1">
    <location>
        <begin position="105"/>
        <end position="125"/>
    </location>
</feature>
<dbReference type="EMBL" id="JAFMPY010000005">
    <property type="protein sequence ID" value="MBO0903295.1"/>
    <property type="molecule type" value="Genomic_DNA"/>
</dbReference>
<evidence type="ECO:0000256" key="1">
    <source>
        <dbReference type="SAM" id="Phobius"/>
    </source>
</evidence>
<name>A0ABS3J2C8_9HYPH</name>
<sequence length="152" mass="14754">MSGAGTRVLSGLLVVFAGLFGAAGVAGAAVAAHVAANDRLVAIAASMALIHAPALLGLAAILPRAPRLLGLAGVATVVGVVLFSGDLAMRTASGAALFENAAPTGGTMLIAGWLLVAVAGLFAMFRKGARGESAKASAQAPARAPSIDGVTR</sequence>